<keyword evidence="4" id="KW-1185">Reference proteome</keyword>
<reference evidence="3" key="1">
    <citation type="journal article" date="2021" name="Nat. Commun.">
        <title>Genetic determinants of endophytism in the Arabidopsis root mycobiome.</title>
        <authorList>
            <person name="Mesny F."/>
            <person name="Miyauchi S."/>
            <person name="Thiergart T."/>
            <person name="Pickel B."/>
            <person name="Atanasova L."/>
            <person name="Karlsson M."/>
            <person name="Huettel B."/>
            <person name="Barry K.W."/>
            <person name="Haridas S."/>
            <person name="Chen C."/>
            <person name="Bauer D."/>
            <person name="Andreopoulos W."/>
            <person name="Pangilinan J."/>
            <person name="LaButti K."/>
            <person name="Riley R."/>
            <person name="Lipzen A."/>
            <person name="Clum A."/>
            <person name="Drula E."/>
            <person name="Henrissat B."/>
            <person name="Kohler A."/>
            <person name="Grigoriev I.V."/>
            <person name="Martin F.M."/>
            <person name="Hacquard S."/>
        </authorList>
    </citation>
    <scope>NUCLEOTIDE SEQUENCE</scope>
    <source>
        <strain evidence="3">MPI-CAGE-CH-0230</strain>
    </source>
</reference>
<dbReference type="SUPFAM" id="SSF51735">
    <property type="entry name" value="NAD(P)-binding Rossmann-fold domains"/>
    <property type="match status" value="1"/>
</dbReference>
<dbReference type="PANTHER" id="PTHR42760:SF45">
    <property type="entry name" value="SHORT CHAIN DEHYDROGENASE_REDUCTASE FAMILY PROTEIN, PUTATIVE (AFU_ORTHOLOGUE AFUA_3G09150)-RELATED"/>
    <property type="match status" value="1"/>
</dbReference>
<organism evidence="3 4">
    <name type="scientific">Microdochium trichocladiopsis</name>
    <dbReference type="NCBI Taxonomy" id="1682393"/>
    <lineage>
        <taxon>Eukaryota</taxon>
        <taxon>Fungi</taxon>
        <taxon>Dikarya</taxon>
        <taxon>Ascomycota</taxon>
        <taxon>Pezizomycotina</taxon>
        <taxon>Sordariomycetes</taxon>
        <taxon>Xylariomycetidae</taxon>
        <taxon>Xylariales</taxon>
        <taxon>Microdochiaceae</taxon>
        <taxon>Microdochium</taxon>
    </lineage>
</organism>
<dbReference type="PRINTS" id="PR00081">
    <property type="entry name" value="GDHRDH"/>
</dbReference>
<dbReference type="GO" id="GO:0006633">
    <property type="term" value="P:fatty acid biosynthetic process"/>
    <property type="evidence" value="ECO:0007669"/>
    <property type="project" value="TreeGrafter"/>
</dbReference>
<keyword evidence="2" id="KW-0521">NADP</keyword>
<dbReference type="Proteomes" id="UP000756346">
    <property type="component" value="Unassembled WGS sequence"/>
</dbReference>
<comment type="similarity">
    <text evidence="1">Belongs to the short-chain dehydrogenases/reductases (SDR) family.</text>
</comment>
<dbReference type="InterPro" id="IPR002347">
    <property type="entry name" value="SDR_fam"/>
</dbReference>
<gene>
    <name evidence="3" type="ORF">B0I36DRAFT_373407</name>
</gene>
<sequence length="251" mass="26684">MSFEGKVIAITGAASGIGLATAQILSKKGAIVCLCDVDQEAMKKADAHFSQLQAQFSMTTVDVSAREQVETWISGIIEKYGRLDGAVNNAGIIGRHHGLRAVADLEDDEWHKIIAVNLTGTMYCMRAELRAIVDGGSIVNLSSIHGLQGFAMHGAYDASKHGVLGLTRAAAKENGSREVRVNAVAPGSIHTPLMDKSFAFHGRSPDEPFDDTAAFGRHGTAEEVAHVIVFLLSPESRYVSGSVYSVDGAMT</sequence>
<dbReference type="PANTHER" id="PTHR42760">
    <property type="entry name" value="SHORT-CHAIN DEHYDROGENASES/REDUCTASES FAMILY MEMBER"/>
    <property type="match status" value="1"/>
</dbReference>
<comment type="caution">
    <text evidence="3">The sequence shown here is derived from an EMBL/GenBank/DDBJ whole genome shotgun (WGS) entry which is preliminary data.</text>
</comment>
<evidence type="ECO:0000313" key="3">
    <source>
        <dbReference type="EMBL" id="KAH7032803.1"/>
    </source>
</evidence>
<name>A0A9P9BRJ5_9PEZI</name>
<dbReference type="RefSeq" id="XP_046013635.1">
    <property type="nucleotide sequence ID" value="XM_046160196.1"/>
</dbReference>
<proteinExistence type="inferred from homology"/>
<evidence type="ECO:0000256" key="2">
    <source>
        <dbReference type="ARBA" id="ARBA00022857"/>
    </source>
</evidence>
<evidence type="ECO:0000313" key="4">
    <source>
        <dbReference type="Proteomes" id="UP000756346"/>
    </source>
</evidence>
<dbReference type="EMBL" id="JAGTJQ010000004">
    <property type="protein sequence ID" value="KAH7032803.1"/>
    <property type="molecule type" value="Genomic_DNA"/>
</dbReference>
<dbReference type="OrthoDB" id="1669814at2759"/>
<dbReference type="AlphaFoldDB" id="A0A9P9BRJ5"/>
<accession>A0A9P9BRJ5</accession>
<evidence type="ECO:0000256" key="1">
    <source>
        <dbReference type="ARBA" id="ARBA00006484"/>
    </source>
</evidence>
<dbReference type="PRINTS" id="PR00080">
    <property type="entry name" value="SDRFAMILY"/>
</dbReference>
<dbReference type="GO" id="GO:0048038">
    <property type="term" value="F:quinone binding"/>
    <property type="evidence" value="ECO:0007669"/>
    <property type="project" value="TreeGrafter"/>
</dbReference>
<dbReference type="GO" id="GO:0016616">
    <property type="term" value="F:oxidoreductase activity, acting on the CH-OH group of donors, NAD or NADP as acceptor"/>
    <property type="evidence" value="ECO:0007669"/>
    <property type="project" value="TreeGrafter"/>
</dbReference>
<dbReference type="GeneID" id="70189742"/>
<dbReference type="FunFam" id="3.40.50.720:FF:000084">
    <property type="entry name" value="Short-chain dehydrogenase reductase"/>
    <property type="match status" value="1"/>
</dbReference>
<dbReference type="Pfam" id="PF13561">
    <property type="entry name" value="adh_short_C2"/>
    <property type="match status" value="1"/>
</dbReference>
<dbReference type="InterPro" id="IPR036291">
    <property type="entry name" value="NAD(P)-bd_dom_sf"/>
</dbReference>
<dbReference type="CDD" id="cd05233">
    <property type="entry name" value="SDR_c"/>
    <property type="match status" value="1"/>
</dbReference>
<protein>
    <submittedName>
        <fullName evidence="3">Short-chain dehydrogenase</fullName>
    </submittedName>
</protein>
<dbReference type="Gene3D" id="3.40.50.720">
    <property type="entry name" value="NAD(P)-binding Rossmann-like Domain"/>
    <property type="match status" value="1"/>
</dbReference>